<dbReference type="RefSeq" id="WP_307408424.1">
    <property type="nucleotide sequence ID" value="NZ_JAUSUR010000004.1"/>
</dbReference>
<gene>
    <name evidence="1" type="ORF">J2S15_002323</name>
</gene>
<dbReference type="Proteomes" id="UP001230220">
    <property type="component" value="Unassembled WGS sequence"/>
</dbReference>
<name>A0ABU0E3U6_9FIRM</name>
<organism evidence="1 2">
    <name type="scientific">Breznakia pachnodae</name>
    <dbReference type="NCBI Taxonomy" id="265178"/>
    <lineage>
        <taxon>Bacteria</taxon>
        <taxon>Bacillati</taxon>
        <taxon>Bacillota</taxon>
        <taxon>Erysipelotrichia</taxon>
        <taxon>Erysipelotrichales</taxon>
        <taxon>Erysipelotrichaceae</taxon>
        <taxon>Breznakia</taxon>
    </lineage>
</organism>
<sequence>MKLFYTNLKNSNNLFTYLFDFKCNDIHSIDVEYSNLVHTVAPNFEHIFTMKMNDEWFVKDTNNIMVISNQEMNRGFCVNVEDGAITRLYLNQKQLDVLDELIEIEHEKELGLFEAIVNSLEIDILKTFGYDKSKHIISVYSENDYDVLGLQEELENFLGSDYTQMALSQIKGIEDIMYNNFDFDDVVQEKIKVAEMSETEMQEI</sequence>
<keyword evidence="2" id="KW-1185">Reference proteome</keyword>
<comment type="caution">
    <text evidence="1">The sequence shown here is derived from an EMBL/GenBank/DDBJ whole genome shotgun (WGS) entry which is preliminary data.</text>
</comment>
<evidence type="ECO:0000313" key="2">
    <source>
        <dbReference type="Proteomes" id="UP001230220"/>
    </source>
</evidence>
<proteinExistence type="predicted"/>
<dbReference type="EMBL" id="JAUSUR010000004">
    <property type="protein sequence ID" value="MDQ0361573.1"/>
    <property type="molecule type" value="Genomic_DNA"/>
</dbReference>
<reference evidence="1 2" key="1">
    <citation type="submission" date="2023-07" db="EMBL/GenBank/DDBJ databases">
        <title>Genomic Encyclopedia of Type Strains, Phase IV (KMG-IV): sequencing the most valuable type-strain genomes for metagenomic binning, comparative biology and taxonomic classification.</title>
        <authorList>
            <person name="Goeker M."/>
        </authorList>
    </citation>
    <scope>NUCLEOTIDE SEQUENCE [LARGE SCALE GENOMIC DNA]</scope>
    <source>
        <strain evidence="1 2">DSM 16784</strain>
    </source>
</reference>
<accession>A0ABU0E3U6</accession>
<evidence type="ECO:0000313" key="1">
    <source>
        <dbReference type="EMBL" id="MDQ0361573.1"/>
    </source>
</evidence>
<protein>
    <submittedName>
        <fullName evidence="1">Uncharacterized protein</fullName>
    </submittedName>
</protein>